<protein>
    <submittedName>
        <fullName evidence="2">Uncharacterized protein</fullName>
    </submittedName>
</protein>
<evidence type="ECO:0000313" key="3">
    <source>
        <dbReference type="Proteomes" id="UP001150062"/>
    </source>
</evidence>
<name>A0ABQ8X5V9_9EUKA</name>
<comment type="caution">
    <text evidence="2">The sequence shown here is derived from an EMBL/GenBank/DDBJ whole genome shotgun (WGS) entry which is preliminary data.</text>
</comment>
<gene>
    <name evidence="2" type="ORF">M0813_09178</name>
</gene>
<feature type="region of interest" description="Disordered" evidence="1">
    <location>
        <begin position="95"/>
        <end position="117"/>
    </location>
</feature>
<feature type="compositionally biased region" description="Polar residues" evidence="1">
    <location>
        <begin position="23"/>
        <end position="32"/>
    </location>
</feature>
<feature type="compositionally biased region" description="Basic and acidic residues" evidence="1">
    <location>
        <begin position="36"/>
        <end position="52"/>
    </location>
</feature>
<evidence type="ECO:0000256" key="1">
    <source>
        <dbReference type="SAM" id="MobiDB-lite"/>
    </source>
</evidence>
<sequence>MSLENTSQKKKPTRKPPPPPRRGNSQNKQNLSADYFDLKKENDTASDQKDKVFQQVKSFQQSDLKKVTNTNTKHQPTILDDQMKKSLMQQLQESLTYHDPYFPSNDDQTDSDWSDWD</sequence>
<feature type="compositionally biased region" description="Acidic residues" evidence="1">
    <location>
        <begin position="107"/>
        <end position="117"/>
    </location>
</feature>
<feature type="compositionally biased region" description="Polar residues" evidence="1">
    <location>
        <begin position="55"/>
        <end position="75"/>
    </location>
</feature>
<organism evidence="2 3">
    <name type="scientific">Anaeramoeba flamelloides</name>
    <dbReference type="NCBI Taxonomy" id="1746091"/>
    <lineage>
        <taxon>Eukaryota</taxon>
        <taxon>Metamonada</taxon>
        <taxon>Anaeramoebidae</taxon>
        <taxon>Anaeramoeba</taxon>
    </lineage>
</organism>
<evidence type="ECO:0000313" key="2">
    <source>
        <dbReference type="EMBL" id="KAJ6228040.1"/>
    </source>
</evidence>
<reference evidence="2" key="1">
    <citation type="submission" date="2022-08" db="EMBL/GenBank/DDBJ databases">
        <title>Novel sulfate-reducing endosymbionts in the free-living metamonad Anaeramoeba.</title>
        <authorList>
            <person name="Jerlstrom-Hultqvist J."/>
            <person name="Cepicka I."/>
            <person name="Gallot-Lavallee L."/>
            <person name="Salas-Leiva D."/>
            <person name="Curtis B.A."/>
            <person name="Zahonova K."/>
            <person name="Pipaliya S."/>
            <person name="Dacks J."/>
            <person name="Roger A.J."/>
        </authorList>
    </citation>
    <scope>NUCLEOTIDE SEQUENCE</scope>
    <source>
        <strain evidence="2">Schooner1</strain>
    </source>
</reference>
<dbReference type="Proteomes" id="UP001150062">
    <property type="component" value="Unassembled WGS sequence"/>
</dbReference>
<feature type="region of interest" description="Disordered" evidence="1">
    <location>
        <begin position="1"/>
        <end position="83"/>
    </location>
</feature>
<proteinExistence type="predicted"/>
<accession>A0ABQ8X5V9</accession>
<keyword evidence="3" id="KW-1185">Reference proteome</keyword>
<dbReference type="EMBL" id="JAOAOG010000330">
    <property type="protein sequence ID" value="KAJ6228040.1"/>
    <property type="molecule type" value="Genomic_DNA"/>
</dbReference>